<dbReference type="AlphaFoldDB" id="A0A7S4ERP6"/>
<evidence type="ECO:0000256" key="1">
    <source>
        <dbReference type="SAM" id="Phobius"/>
    </source>
</evidence>
<keyword evidence="1" id="KW-1133">Transmembrane helix</keyword>
<keyword evidence="1" id="KW-0812">Transmembrane</keyword>
<feature type="transmembrane region" description="Helical" evidence="1">
    <location>
        <begin position="6"/>
        <end position="24"/>
    </location>
</feature>
<protein>
    <recommendedName>
        <fullName evidence="3">1-alkyl-2-acetylglycerophosphocholine esterase</fullName>
    </recommendedName>
</protein>
<reference evidence="2" key="1">
    <citation type="submission" date="2021-01" db="EMBL/GenBank/DDBJ databases">
        <authorList>
            <person name="Corre E."/>
            <person name="Pelletier E."/>
            <person name="Niang G."/>
            <person name="Scheremetjew M."/>
            <person name="Finn R."/>
            <person name="Kale V."/>
            <person name="Holt S."/>
            <person name="Cochrane G."/>
            <person name="Meng A."/>
            <person name="Brown T."/>
            <person name="Cohen L."/>
        </authorList>
    </citation>
    <scope>NUCLEOTIDE SEQUENCE</scope>
    <source>
        <strain evidence="2">CCMP645</strain>
    </source>
</reference>
<dbReference type="EMBL" id="HBIZ01001537">
    <property type="protein sequence ID" value="CAE0748277.1"/>
    <property type="molecule type" value="Transcribed_RNA"/>
</dbReference>
<proteinExistence type="predicted"/>
<accession>A0A7S4ERP6</accession>
<keyword evidence="1" id="KW-0472">Membrane</keyword>
<name>A0A7S4ERP6_CHRCT</name>
<gene>
    <name evidence="2" type="ORF">PCAR00345_LOCUS859</name>
</gene>
<dbReference type="Gene3D" id="3.40.50.1820">
    <property type="entry name" value="alpha/beta hydrolase"/>
    <property type="match status" value="1"/>
</dbReference>
<organism evidence="2">
    <name type="scientific">Chrysotila carterae</name>
    <name type="common">Marine alga</name>
    <name type="synonym">Syracosphaera carterae</name>
    <dbReference type="NCBI Taxonomy" id="13221"/>
    <lineage>
        <taxon>Eukaryota</taxon>
        <taxon>Haptista</taxon>
        <taxon>Haptophyta</taxon>
        <taxon>Prymnesiophyceae</taxon>
        <taxon>Isochrysidales</taxon>
        <taxon>Isochrysidaceae</taxon>
        <taxon>Chrysotila</taxon>
    </lineage>
</organism>
<evidence type="ECO:0000313" key="2">
    <source>
        <dbReference type="EMBL" id="CAE0748277.1"/>
    </source>
</evidence>
<dbReference type="InterPro" id="IPR029058">
    <property type="entry name" value="AB_hydrolase_fold"/>
</dbReference>
<evidence type="ECO:0008006" key="3">
    <source>
        <dbReference type="Google" id="ProtNLM"/>
    </source>
</evidence>
<sequence length="399" mass="43428">MSVDTIAQIVASTLAVVAAGTLLARGIWQRRRVKTAEDKEHDCTPDNFPFKEPTIRALGMPNLPAAEFEVGYYQTLLSVTVGMSSTSVWIPISKATAEQSPNAGYYEQSISMGKRMSLFLGPDKRIVGKIFQMLPDSEAVSRLPSKASDISEEGAEKLLPAGWRNAGIVFAHGYTGNCYDMYRMCERLARRGYVVIAPNFADSSSNATLSVTGLGPAATAEGVILRMHTVDCMLKYLKNKFGISSVGLLGYSLGTDTIRYHQMSAPRVYIAGPGWTKARDPETVVPEPPKGPSMLLVSMSDHGPPPPPGTANESGYPDRIDLTTSMLLGAEKLPEHSQHIHQTIPHIGFQDAHVVQTDEAHIGSMTLGMMKLCPEKDGDLEEWTAFNGGCVELFFNQFL</sequence>
<dbReference type="SUPFAM" id="SSF53474">
    <property type="entry name" value="alpha/beta-Hydrolases"/>
    <property type="match status" value="1"/>
</dbReference>